<dbReference type="InterPro" id="IPR002347">
    <property type="entry name" value="SDR_fam"/>
</dbReference>
<evidence type="ECO:0000313" key="5">
    <source>
        <dbReference type="Proteomes" id="UP000008043"/>
    </source>
</evidence>
<proteinExistence type="inferred from homology"/>
<dbReference type="PRINTS" id="PR00080">
    <property type="entry name" value="SDRFAMILY"/>
</dbReference>
<dbReference type="Proteomes" id="UP000008043">
    <property type="component" value="Chromosome"/>
</dbReference>
<dbReference type="AlphaFoldDB" id="K4R0L4"/>
<accession>K4R0L4</accession>
<dbReference type="PANTHER" id="PTHR42879:SF2">
    <property type="entry name" value="3-OXOACYL-[ACYL-CARRIER-PROTEIN] REDUCTASE FABG"/>
    <property type="match status" value="1"/>
</dbReference>
<sequence>MTTRKAVPGSWAGALDSGDRKGPRGPGRTALVTGATGGVGRAVAERLADDDFDLFVSARDGDDVAETVAVLRAKGVKADGLALDVRDPGAAGELVEAAVGCYGRLDVLVHGAARAGGGVTAELGDELWLDIIETNLNSVFRVTRAMLRRGGALDRGWGRIISVVSTAGKQGVALDAPRSASHHAVIGFTKALGRELATTGVTVNAVCPGHMETPMGRSSTPEEVAALVGHLAGDSAAGITAQAINVCGGLASH</sequence>
<organism evidence="4 5">
    <name type="scientific">Streptomyces davaonensis (strain DSM 101723 / JCM 4913 / KCC S-0913 / 768)</name>
    <dbReference type="NCBI Taxonomy" id="1214101"/>
    <lineage>
        <taxon>Bacteria</taxon>
        <taxon>Bacillati</taxon>
        <taxon>Actinomycetota</taxon>
        <taxon>Actinomycetes</taxon>
        <taxon>Kitasatosporales</taxon>
        <taxon>Streptomycetaceae</taxon>
        <taxon>Streptomyces</taxon>
    </lineage>
</organism>
<dbReference type="EC" id="1.3.1.-" evidence="4"/>
<evidence type="ECO:0000313" key="4">
    <source>
        <dbReference type="EMBL" id="CCK26848.1"/>
    </source>
</evidence>
<dbReference type="eggNOG" id="COG1028">
    <property type="taxonomic scope" value="Bacteria"/>
</dbReference>
<keyword evidence="5" id="KW-1185">Reference proteome</keyword>
<dbReference type="Pfam" id="PF00106">
    <property type="entry name" value="adh_short"/>
    <property type="match status" value="1"/>
</dbReference>
<gene>
    <name evidence="4" type="ORF">BN159_2469</name>
</gene>
<comment type="similarity">
    <text evidence="1 2">Belongs to the short-chain dehydrogenases/reductases (SDR) family.</text>
</comment>
<dbReference type="GO" id="GO:0016491">
    <property type="term" value="F:oxidoreductase activity"/>
    <property type="evidence" value="ECO:0007669"/>
    <property type="project" value="UniProtKB-KW"/>
</dbReference>
<dbReference type="PATRIC" id="fig|1214101.3.peg.2506"/>
<dbReference type="HOGENOM" id="CLU_010194_1_0_11"/>
<evidence type="ECO:0000256" key="3">
    <source>
        <dbReference type="SAM" id="MobiDB-lite"/>
    </source>
</evidence>
<dbReference type="PRINTS" id="PR00081">
    <property type="entry name" value="GDHRDH"/>
</dbReference>
<evidence type="ECO:0000256" key="2">
    <source>
        <dbReference type="RuleBase" id="RU000363"/>
    </source>
</evidence>
<dbReference type="SUPFAM" id="SSF51735">
    <property type="entry name" value="NAD(P)-binding Rossmann-fold domains"/>
    <property type="match status" value="1"/>
</dbReference>
<reference evidence="4 5" key="1">
    <citation type="journal article" date="2012" name="J. Bacteriol.">
        <title>Genome sequence of the bacterium Streptomyces davawensis JCM 4913 and heterologous production of the unique antibiotic roseoflavin.</title>
        <authorList>
            <person name="Jankowitsch F."/>
            <person name="Schwarz J."/>
            <person name="Ruckert C."/>
            <person name="Gust B."/>
            <person name="Szczepanowski R."/>
            <person name="Blom J."/>
            <person name="Pelzer S."/>
            <person name="Kalinowski J."/>
            <person name="Mack M."/>
        </authorList>
    </citation>
    <scope>NUCLEOTIDE SEQUENCE [LARGE SCALE GENOMIC DNA]</scope>
    <source>
        <strain evidence="5">DSM 101723 / JCM 4913 / KCC S-0913 / 768</strain>
    </source>
</reference>
<dbReference type="RefSeq" id="WP_015657242.1">
    <property type="nucleotide sequence ID" value="NC_020504.1"/>
</dbReference>
<dbReference type="InterPro" id="IPR036291">
    <property type="entry name" value="NAD(P)-bd_dom_sf"/>
</dbReference>
<name>K4R0L4_STRDJ</name>
<dbReference type="Gene3D" id="3.40.50.720">
    <property type="entry name" value="NAD(P)-binding Rossmann-like Domain"/>
    <property type="match status" value="1"/>
</dbReference>
<dbReference type="STRING" id="1214101.BN159_2469"/>
<protein>
    <submittedName>
        <fullName evidence="4">Monensin polyketide synthase putative ketoacyl reductase</fullName>
        <ecNumber evidence="4">1.3.1.-</ecNumber>
    </submittedName>
</protein>
<keyword evidence="4" id="KW-0560">Oxidoreductase</keyword>
<dbReference type="PANTHER" id="PTHR42879">
    <property type="entry name" value="3-OXOACYL-(ACYL-CARRIER-PROTEIN) REDUCTASE"/>
    <property type="match status" value="1"/>
</dbReference>
<dbReference type="InterPro" id="IPR050259">
    <property type="entry name" value="SDR"/>
</dbReference>
<feature type="region of interest" description="Disordered" evidence="3">
    <location>
        <begin position="1"/>
        <end position="30"/>
    </location>
</feature>
<dbReference type="KEGG" id="sdv:BN159_2469"/>
<dbReference type="EMBL" id="HE971709">
    <property type="protein sequence ID" value="CCK26848.1"/>
    <property type="molecule type" value="Genomic_DNA"/>
</dbReference>
<evidence type="ECO:0000256" key="1">
    <source>
        <dbReference type="ARBA" id="ARBA00006484"/>
    </source>
</evidence>